<evidence type="ECO:0000313" key="3">
    <source>
        <dbReference type="Proteomes" id="UP000325517"/>
    </source>
</evidence>
<feature type="transmembrane region" description="Helical" evidence="1">
    <location>
        <begin position="12"/>
        <end position="34"/>
    </location>
</feature>
<feature type="transmembrane region" description="Helical" evidence="1">
    <location>
        <begin position="111"/>
        <end position="136"/>
    </location>
</feature>
<dbReference type="KEGG" id="psyo:PB01_09915"/>
<feature type="transmembrane region" description="Helical" evidence="1">
    <location>
        <begin position="40"/>
        <end position="60"/>
    </location>
</feature>
<dbReference type="Proteomes" id="UP000325517">
    <property type="component" value="Chromosome"/>
</dbReference>
<gene>
    <name evidence="2" type="ORF">PB01_09915</name>
</gene>
<dbReference type="EMBL" id="CP031223">
    <property type="protein sequence ID" value="QFF99118.1"/>
    <property type="molecule type" value="Genomic_DNA"/>
</dbReference>
<evidence type="ECO:0000313" key="2">
    <source>
        <dbReference type="EMBL" id="QFF99118.1"/>
    </source>
</evidence>
<dbReference type="AlphaFoldDB" id="A0A5J6SMJ9"/>
<keyword evidence="3" id="KW-1185">Reference proteome</keyword>
<keyword evidence="1" id="KW-0472">Membrane</keyword>
<name>A0A5J6SMJ9_9BACI</name>
<keyword evidence="1" id="KW-1133">Transmembrane helix</keyword>
<protein>
    <submittedName>
        <fullName evidence="2">Uncharacterized protein</fullName>
    </submittedName>
</protein>
<organism evidence="2 3">
    <name type="scientific">Psychrobacillus glaciei</name>
    <dbReference type="NCBI Taxonomy" id="2283160"/>
    <lineage>
        <taxon>Bacteria</taxon>
        <taxon>Bacillati</taxon>
        <taxon>Bacillota</taxon>
        <taxon>Bacilli</taxon>
        <taxon>Bacillales</taxon>
        <taxon>Bacillaceae</taxon>
        <taxon>Psychrobacillus</taxon>
    </lineage>
</organism>
<proteinExistence type="predicted"/>
<evidence type="ECO:0000256" key="1">
    <source>
        <dbReference type="SAM" id="Phobius"/>
    </source>
</evidence>
<reference evidence="2 3" key="1">
    <citation type="submission" date="2018-07" db="EMBL/GenBank/DDBJ databases">
        <title>Complete genome sequence of Psychrobacillus sp. PB01, isolated from iceberg, and comparative genome analysis of Psychrobacillus strains.</title>
        <authorList>
            <person name="Lee P.C."/>
        </authorList>
    </citation>
    <scope>NUCLEOTIDE SEQUENCE [LARGE SCALE GENOMIC DNA]</scope>
    <source>
        <strain evidence="2 3">PB01</strain>
    </source>
</reference>
<keyword evidence="1" id="KW-0812">Transmembrane</keyword>
<accession>A0A5J6SMJ9</accession>
<feature type="transmembrane region" description="Helical" evidence="1">
    <location>
        <begin position="72"/>
        <end position="91"/>
    </location>
</feature>
<sequence>MHNRKKRPFTSCFSSFDKHFFIGIAQCFYALMLIDKKEITILPLFFVPLIIMSINLILWFSKFRIEFYLHCNFAYIGYFCSIFIFYFINYINVDISEWADFPHGEAYWDLFLFVCIHSTLQLVILFPLNFVTYLLYRGAYYFIKRK</sequence>